<feature type="compositionally biased region" description="Basic residues" evidence="1">
    <location>
        <begin position="1"/>
        <end position="10"/>
    </location>
</feature>
<feature type="region of interest" description="Disordered" evidence="1">
    <location>
        <begin position="865"/>
        <end position="886"/>
    </location>
</feature>
<keyword evidence="3" id="KW-1185">Reference proteome</keyword>
<evidence type="ECO:0000256" key="1">
    <source>
        <dbReference type="SAM" id="MobiDB-lite"/>
    </source>
</evidence>
<proteinExistence type="predicted"/>
<organism evidence="2 3">
    <name type="scientific">Dyadobacter chenwenxiniae</name>
    <dbReference type="NCBI Taxonomy" id="2906456"/>
    <lineage>
        <taxon>Bacteria</taxon>
        <taxon>Pseudomonadati</taxon>
        <taxon>Bacteroidota</taxon>
        <taxon>Cytophagia</taxon>
        <taxon>Cytophagales</taxon>
        <taxon>Spirosomataceae</taxon>
        <taxon>Dyadobacter</taxon>
    </lineage>
</organism>
<feature type="compositionally biased region" description="Basic and acidic residues" evidence="1">
    <location>
        <begin position="79"/>
        <end position="94"/>
    </location>
</feature>
<evidence type="ECO:0000313" key="3">
    <source>
        <dbReference type="Proteomes" id="UP001139000"/>
    </source>
</evidence>
<dbReference type="Proteomes" id="UP001139000">
    <property type="component" value="Unassembled WGS sequence"/>
</dbReference>
<comment type="caution">
    <text evidence="2">The sequence shown here is derived from an EMBL/GenBank/DDBJ whole genome shotgun (WGS) entry which is preliminary data.</text>
</comment>
<evidence type="ECO:0000313" key="2">
    <source>
        <dbReference type="EMBL" id="MCF0062556.1"/>
    </source>
</evidence>
<dbReference type="EMBL" id="JAJTTC010000002">
    <property type="protein sequence ID" value="MCF0062556.1"/>
    <property type="molecule type" value="Genomic_DNA"/>
</dbReference>
<name>A0A9X1PPR1_9BACT</name>
<dbReference type="AlphaFoldDB" id="A0A9X1PPR1"/>
<feature type="region of interest" description="Disordered" evidence="1">
    <location>
        <begin position="1"/>
        <end position="111"/>
    </location>
</feature>
<protein>
    <submittedName>
        <fullName evidence="2">Uncharacterized protein</fullName>
    </submittedName>
</protein>
<reference evidence="2" key="1">
    <citation type="submission" date="2021-12" db="EMBL/GenBank/DDBJ databases">
        <title>Novel species in genus Dyadobacter.</title>
        <authorList>
            <person name="Ma C."/>
        </authorList>
    </citation>
    <scope>NUCLEOTIDE SEQUENCE</scope>
    <source>
        <strain evidence="2">LJ419</strain>
    </source>
</reference>
<feature type="compositionally biased region" description="Polar residues" evidence="1">
    <location>
        <begin position="16"/>
        <end position="26"/>
    </location>
</feature>
<dbReference type="RefSeq" id="WP_234655657.1">
    <property type="nucleotide sequence ID" value="NZ_CP094997.1"/>
</dbReference>
<sequence length="886" mass="100298">MAKKQAKRPVRPGTPAQPSGTQADSNPTPAPTDAAAATTTSGPTVTPPAEQTIITQDADVRAAAIDGDGTLTSPQNLSLKKEGPEMAAESKEISDVATESTDDPVRTSENAQPDYLDQNFWTEEQISLYKQQTKETKAFIAQTGGTLNKITAKQDSFAEQQVEMASLQQRMNLDLSSIPKKVADELHKIIDTISPEATGSKITPPPKMTETEYPTQHEEYKKFKEWLCEETKGGRSICEPEEERRLTLLSLSPCEPFLDLSDSEVDALAILRAEENHVPITDIEQLRKYKPFIKITICTKIEVANPNATEAMYETDMWDVIELSTSNKHRLIDKSDRQSLGGYVVKFKKPFFEGYRGINNLKVILGINELVNKELVPRYFSTTELFVNDVAAPHGERMLTKGLSNLSDILGNGVLKVQTQRNISDDTEHRTHLLWRAIRNRVPDFARYNNLMNQILGSGNIANGIPVNQSSSQQQFFNSGVLGRRQTLHPLPFTNIQAYRLLKSATQAYLWATNNTFTSGKTVNEGLDFYINSYDPPEEDRTFTPYIQNILAQLGEWRTSLFKNNPDMVDPRHNFFGIDHLPAIELIWSYWTEQGMMVQTMNAISLRFQNITINQGADPLAQMDIDPLRPLANLFWGYIQDEQHTLTIKRRAYEYDHTYGLQLEGRAVPVFKSVDSRSKFIEAFHNLLHSASIFFKESDDTTRVADPFSVLNNLREVHLLLAEGNHNAYGNLTWTARQEMLIQQYLLARPEMREFLGGRVMVPFREPWMDRVDRMRQIQNWGSTSITNYYDLAQFGEVLLLTIRAHDWSNEEGSAVAGSWASSFRNEIQRYLHSYRTVTGADLSADAQLTESSFMQPSTLIQRRLQGEQRGPLRNSRLVGKPQPQS</sequence>
<accession>A0A9X1PPR1</accession>
<gene>
    <name evidence="2" type="ORF">LXM26_13700</name>
</gene>
<feature type="compositionally biased region" description="Low complexity" evidence="1">
    <location>
        <begin position="31"/>
        <end position="49"/>
    </location>
</feature>